<sequence length="77" mass="7826">GGSMYATGDISLVTAFVSALAAMAVRQVNQLSAAVAAAHGGATQGLAGSCVQLMEALVMQRLDLFFGQHASILVACW</sequence>
<protein>
    <submittedName>
        <fullName evidence="2">Uncharacterized protein</fullName>
    </submittedName>
</protein>
<proteinExistence type="predicted"/>
<comment type="caution">
    <text evidence="2">The sequence shown here is derived from an EMBL/GenBank/DDBJ whole genome shotgun (WGS) entry which is preliminary data.</text>
</comment>
<dbReference type="Proteomes" id="UP000485058">
    <property type="component" value="Unassembled WGS sequence"/>
</dbReference>
<evidence type="ECO:0000313" key="3">
    <source>
        <dbReference type="Proteomes" id="UP000485058"/>
    </source>
</evidence>
<feature type="chain" id="PRO_5025663622" evidence="1">
    <location>
        <begin position="22"/>
        <end position="77"/>
    </location>
</feature>
<feature type="signal peptide" evidence="1">
    <location>
        <begin position="1"/>
        <end position="21"/>
    </location>
</feature>
<gene>
    <name evidence="2" type="ORF">HaLaN_11007</name>
</gene>
<dbReference type="AlphaFoldDB" id="A0A699Z050"/>
<keyword evidence="3" id="KW-1185">Reference proteome</keyword>
<evidence type="ECO:0000313" key="2">
    <source>
        <dbReference type="EMBL" id="GFH14875.1"/>
    </source>
</evidence>
<keyword evidence="1" id="KW-0732">Signal</keyword>
<reference evidence="2 3" key="1">
    <citation type="submission" date="2020-02" db="EMBL/GenBank/DDBJ databases">
        <title>Draft genome sequence of Haematococcus lacustris strain NIES-144.</title>
        <authorList>
            <person name="Morimoto D."/>
            <person name="Nakagawa S."/>
            <person name="Yoshida T."/>
            <person name="Sawayama S."/>
        </authorList>
    </citation>
    <scope>NUCLEOTIDE SEQUENCE [LARGE SCALE GENOMIC DNA]</scope>
    <source>
        <strain evidence="2 3">NIES-144</strain>
    </source>
</reference>
<feature type="non-terminal residue" evidence="2">
    <location>
        <position position="1"/>
    </location>
</feature>
<evidence type="ECO:0000256" key="1">
    <source>
        <dbReference type="SAM" id="SignalP"/>
    </source>
</evidence>
<dbReference type="EMBL" id="BLLF01000777">
    <property type="protein sequence ID" value="GFH14875.1"/>
    <property type="molecule type" value="Genomic_DNA"/>
</dbReference>
<organism evidence="2 3">
    <name type="scientific">Haematococcus lacustris</name>
    <name type="common">Green alga</name>
    <name type="synonym">Haematococcus pluvialis</name>
    <dbReference type="NCBI Taxonomy" id="44745"/>
    <lineage>
        <taxon>Eukaryota</taxon>
        <taxon>Viridiplantae</taxon>
        <taxon>Chlorophyta</taxon>
        <taxon>core chlorophytes</taxon>
        <taxon>Chlorophyceae</taxon>
        <taxon>CS clade</taxon>
        <taxon>Chlamydomonadales</taxon>
        <taxon>Haematococcaceae</taxon>
        <taxon>Haematococcus</taxon>
    </lineage>
</organism>
<name>A0A699Z050_HAELA</name>
<accession>A0A699Z050</accession>